<accession>A0A4R6Q2G1</accession>
<proteinExistence type="predicted"/>
<evidence type="ECO:0000313" key="2">
    <source>
        <dbReference type="Proteomes" id="UP000295500"/>
    </source>
</evidence>
<evidence type="ECO:0000313" key="1">
    <source>
        <dbReference type="EMBL" id="TDP54603.1"/>
    </source>
</evidence>
<sequence>MKRLNQNTEQSNKDKFKDNYLDKIPVRNGDFAWTENNGLVTVQQENTGVYNTLAQKFFKSPRVSNVDLDKFGSFVWLQIDGERSIYEIGVLVKAKFGKDAEPLYERLAKYFYTLENVHFVSYKK</sequence>
<dbReference type="InterPro" id="IPR041881">
    <property type="entry name" value="PqqD_sf"/>
</dbReference>
<reference evidence="1 2" key="1">
    <citation type="submission" date="2019-03" db="EMBL/GenBank/DDBJ databases">
        <title>Genomic Encyclopedia of Type Strains, Phase IV (KMG-IV): sequencing the most valuable type-strain genomes for metagenomic binning, comparative biology and taxonomic classification.</title>
        <authorList>
            <person name="Goeker M."/>
        </authorList>
    </citation>
    <scope>NUCLEOTIDE SEQUENCE [LARGE SCALE GENOMIC DNA]</scope>
    <source>
        <strain evidence="1 2">DSM 28287</strain>
    </source>
</reference>
<dbReference type="Proteomes" id="UP000295500">
    <property type="component" value="Unassembled WGS sequence"/>
</dbReference>
<dbReference type="Gene3D" id="1.10.10.1150">
    <property type="entry name" value="Coenzyme PQQ synthesis protein D (PqqD)"/>
    <property type="match status" value="1"/>
</dbReference>
<protein>
    <submittedName>
        <fullName evidence="1">Coenzyme PQQ synthesis protein D (PqqD)</fullName>
    </submittedName>
</protein>
<keyword evidence="2" id="KW-1185">Reference proteome</keyword>
<organism evidence="1 2">
    <name type="scientific">Aminicella lysinilytica</name>
    <dbReference type="NCBI Taxonomy" id="433323"/>
    <lineage>
        <taxon>Bacteria</taxon>
        <taxon>Bacillati</taxon>
        <taxon>Bacillota</taxon>
        <taxon>Clostridia</taxon>
        <taxon>Peptostreptococcales</taxon>
        <taxon>Anaerovoracaceae</taxon>
        <taxon>Aminicella</taxon>
    </lineage>
</organism>
<dbReference type="EMBL" id="SNXO01000020">
    <property type="protein sequence ID" value="TDP54603.1"/>
    <property type="molecule type" value="Genomic_DNA"/>
</dbReference>
<dbReference type="OrthoDB" id="308521at2"/>
<name>A0A4R6Q2G1_9FIRM</name>
<gene>
    <name evidence="1" type="ORF">EV211_12011</name>
</gene>
<dbReference type="RefSeq" id="WP_133528579.1">
    <property type="nucleotide sequence ID" value="NZ_CALCQM010000036.1"/>
</dbReference>
<comment type="caution">
    <text evidence="1">The sequence shown here is derived from an EMBL/GenBank/DDBJ whole genome shotgun (WGS) entry which is preliminary data.</text>
</comment>
<dbReference type="AlphaFoldDB" id="A0A4R6Q2G1"/>